<sequence>MADKENLFRPAVERNNACALAAASLVLWTTPWMIPTNVAHSFAIVTGILAIREYRSAKRVIDFQKYIRNPRKYVINPREIPKNDSYLWLGLGFQWKTEHTQRLYDSRNEPFYTSDTPTYTWFRQNEVKAGYKQHLRMGEQIKLPFRKVVARYSESNSAVNFWKKNPDLGGYSAIHGIEPDEVDCLQDIGERNGHTLCIGTTRVGKTRTAEMLIAQDIARRGKDGDFEAAVAIFDPKGDGDLLARAQIEALRNNRQFYMIHLGFPDISARYNGVADFNRVSECATRTAGQLDGSGDGAAFKEFVWRFINIISQALFSMGETVSFDKINQYIQHMELLFIRLAEDIFRQFESKIDYLDNWELDIEMLSKSEKASPHDRALSALSAKGLAIYKYLEKNHTLYDDLQKPTLSSNLRNLLHCVTHYDSTYFSKITASLLPLLEKLCSGRVSELIAPDYEDLDDPRPIITWPKILREKAVIYIGLDAMQDTAVATAVGNTLFADLLSTSGQIYKFGDKFGIIDADHDQVTSIYVHADEFNELVGDEFLPLCNKAGGSGVKLVCYTQSRFDLDVKVGSDKSEVILSNFNTLIMMRVKTKNTAAVLTEQLEEVRVRDVLEVSGTTTTLDGDFTAKNEDRTSTTPVPMIAENEIMSLPKGQAFVLLNGNKLLKVRFPMLEDDKNCPFAAKKQSQIVKLMKEKYDRGMVVDEWWKSSNDEDWRSGFTDRSANFEWKGEAA</sequence>
<comment type="caution">
    <text evidence="2">The sequence shown here is derived from an EMBL/GenBank/DDBJ whole genome shotgun (WGS) entry which is preliminary data.</text>
</comment>
<name>A0A1E5BG41_9VIBR</name>
<dbReference type="Proteomes" id="UP000094741">
    <property type="component" value="Unassembled WGS sequence"/>
</dbReference>
<evidence type="ECO:0000313" key="2">
    <source>
        <dbReference type="EMBL" id="OEE34989.1"/>
    </source>
</evidence>
<dbReference type="RefSeq" id="WP_017041578.1">
    <property type="nucleotide sequence ID" value="NZ_AJYQ02000082.1"/>
</dbReference>
<feature type="domain" description="TraD/TraG TraM recognition site" evidence="1">
    <location>
        <begin position="528"/>
        <end position="650"/>
    </location>
</feature>
<dbReference type="eggNOG" id="COG3505">
    <property type="taxonomic scope" value="Bacteria"/>
</dbReference>
<dbReference type="InterPro" id="IPR027417">
    <property type="entry name" value="P-loop_NTPase"/>
</dbReference>
<dbReference type="AlphaFoldDB" id="A0A1E5BG41"/>
<organism evidence="2 3">
    <name type="scientific">Vibrio genomosp. F10 str. ZF-129</name>
    <dbReference type="NCBI Taxonomy" id="1187848"/>
    <lineage>
        <taxon>Bacteria</taxon>
        <taxon>Pseudomonadati</taxon>
        <taxon>Pseudomonadota</taxon>
        <taxon>Gammaproteobacteria</taxon>
        <taxon>Vibrionales</taxon>
        <taxon>Vibrionaceae</taxon>
        <taxon>Vibrio</taxon>
    </lineage>
</organism>
<protein>
    <submittedName>
        <fullName evidence="2">Conjugative coupling factor TraD, PFGI-1 class</fullName>
    </submittedName>
</protein>
<dbReference type="SUPFAM" id="SSF52540">
    <property type="entry name" value="P-loop containing nucleoside triphosphate hydrolases"/>
    <property type="match status" value="1"/>
</dbReference>
<evidence type="ECO:0000313" key="3">
    <source>
        <dbReference type="Proteomes" id="UP000094741"/>
    </source>
</evidence>
<dbReference type="CDD" id="cd01127">
    <property type="entry name" value="TrwB_TraG_TraD_VirD4"/>
    <property type="match status" value="2"/>
</dbReference>
<dbReference type="NCBIfam" id="TIGR03743">
    <property type="entry name" value="SXT_TraD"/>
    <property type="match status" value="1"/>
</dbReference>
<dbReference type="STRING" id="1187848.A1QO_06280"/>
<dbReference type="NCBIfam" id="TIGR03754">
    <property type="entry name" value="conj_TOL_TraD"/>
    <property type="match status" value="1"/>
</dbReference>
<dbReference type="Pfam" id="PF12696">
    <property type="entry name" value="TraG-D_C"/>
    <property type="match status" value="1"/>
</dbReference>
<evidence type="ECO:0000259" key="1">
    <source>
        <dbReference type="Pfam" id="PF12696"/>
    </source>
</evidence>
<gene>
    <name evidence="2" type="ORF">A1QO_06280</name>
</gene>
<proteinExistence type="predicted"/>
<dbReference type="OrthoDB" id="7817736at2"/>
<accession>A0A1E5BG41</accession>
<reference evidence="2 3" key="1">
    <citation type="journal article" date="2012" name="Science">
        <title>Ecological populations of bacteria act as socially cohesive units of antibiotic production and resistance.</title>
        <authorList>
            <person name="Cordero O.X."/>
            <person name="Wildschutte H."/>
            <person name="Kirkup B."/>
            <person name="Proehl S."/>
            <person name="Ngo L."/>
            <person name="Hussain F."/>
            <person name="Le Roux F."/>
            <person name="Mincer T."/>
            <person name="Polz M.F."/>
        </authorList>
    </citation>
    <scope>NUCLEOTIDE SEQUENCE [LARGE SCALE GENOMIC DNA]</scope>
    <source>
        <strain evidence="2 3">ZF-129</strain>
    </source>
</reference>
<dbReference type="EMBL" id="AJYQ02000082">
    <property type="protein sequence ID" value="OEE34989.1"/>
    <property type="molecule type" value="Genomic_DNA"/>
</dbReference>
<dbReference type="Gene3D" id="3.40.50.300">
    <property type="entry name" value="P-loop containing nucleotide triphosphate hydrolases"/>
    <property type="match status" value="2"/>
</dbReference>
<dbReference type="InterPro" id="IPR032689">
    <property type="entry name" value="TraG-D_C"/>
</dbReference>
<dbReference type="InterPro" id="IPR022458">
    <property type="entry name" value="Conjugative_coupling_TraG/TraD"/>
</dbReference>
<dbReference type="InterPro" id="IPR022503">
    <property type="entry name" value="Conj_coupling_TraG/TraD_PFGI-1"/>
</dbReference>